<comment type="caution">
    <text evidence="2">The sequence shown here is derived from an EMBL/GenBank/DDBJ whole genome shotgun (WGS) entry which is preliminary data.</text>
</comment>
<dbReference type="PANTHER" id="PTHR37477:SF1">
    <property type="entry name" value="COBALT-PRECORRIN-5A HYDROLASE"/>
    <property type="match status" value="1"/>
</dbReference>
<dbReference type="Gene3D" id="3.30.420.180">
    <property type="entry name" value="CobE/GbiG C-terminal domain"/>
    <property type="match status" value="1"/>
</dbReference>
<dbReference type="Pfam" id="PF01890">
    <property type="entry name" value="CbiG_C"/>
    <property type="match status" value="1"/>
</dbReference>
<sequence>MMRAIGIGCRAGRPAAAILALIREALAQLPVSGGALVLASSTRKQTEPGLIVAAQTLGFPLEFIGPDALAAEQGRILTRSAKVEALTGFASHAEAAALAAVGPRGRLLLPRITADGVSCAITGRVL</sequence>
<accession>A0A0F3ITF2</accession>
<organism evidence="2 3">
    <name type="scientific">Elstera litoralis</name>
    <dbReference type="NCBI Taxonomy" id="552518"/>
    <lineage>
        <taxon>Bacteria</taxon>
        <taxon>Pseudomonadati</taxon>
        <taxon>Pseudomonadota</taxon>
        <taxon>Alphaproteobacteria</taxon>
        <taxon>Rhodospirillales</taxon>
        <taxon>Rhodospirillaceae</taxon>
        <taxon>Elstera</taxon>
    </lineage>
</organism>
<reference evidence="2 3" key="1">
    <citation type="submission" date="2015-03" db="EMBL/GenBank/DDBJ databases">
        <title>Draft genome sequence of Elstera litoralis.</title>
        <authorList>
            <person name="Rahalkar M.C."/>
            <person name="Dhakephalkar P.K."/>
            <person name="Pore S.D."/>
            <person name="Arora P."/>
            <person name="Kapse N.G."/>
            <person name="Pandit P.S."/>
        </authorList>
    </citation>
    <scope>NUCLEOTIDE SEQUENCE [LARGE SCALE GENOMIC DNA]</scope>
    <source>
        <strain evidence="2 3">Dia-1</strain>
    </source>
</reference>
<dbReference type="PANTHER" id="PTHR37477">
    <property type="entry name" value="COBALT-PRECORRIN-5A HYDROLASE"/>
    <property type="match status" value="1"/>
</dbReference>
<dbReference type="RefSeq" id="WP_045775343.1">
    <property type="nucleotide sequence ID" value="NZ_LAJY01000170.1"/>
</dbReference>
<gene>
    <name evidence="2" type="ORF">VZ95_07750</name>
</gene>
<evidence type="ECO:0000313" key="2">
    <source>
        <dbReference type="EMBL" id="KJV10015.1"/>
    </source>
</evidence>
<proteinExistence type="predicted"/>
<dbReference type="InterPro" id="IPR052553">
    <property type="entry name" value="CbiG_hydrolase"/>
</dbReference>
<dbReference type="AlphaFoldDB" id="A0A0F3ITF2"/>
<dbReference type="Proteomes" id="UP000033774">
    <property type="component" value="Unassembled WGS sequence"/>
</dbReference>
<dbReference type="EMBL" id="LAJY01000170">
    <property type="protein sequence ID" value="KJV10015.1"/>
    <property type="molecule type" value="Genomic_DNA"/>
</dbReference>
<evidence type="ECO:0000313" key="3">
    <source>
        <dbReference type="Proteomes" id="UP000033774"/>
    </source>
</evidence>
<dbReference type="OrthoDB" id="7224020at2"/>
<feature type="domain" description="CobE/GbiG C-terminal" evidence="1">
    <location>
        <begin position="4"/>
        <end position="121"/>
    </location>
</feature>
<dbReference type="InterPro" id="IPR002750">
    <property type="entry name" value="CobE/GbiG_C"/>
</dbReference>
<name>A0A0F3ITF2_9PROT</name>
<evidence type="ECO:0000259" key="1">
    <source>
        <dbReference type="Pfam" id="PF01890"/>
    </source>
</evidence>
<protein>
    <recommendedName>
        <fullName evidence="1">CobE/GbiG C-terminal domain-containing protein</fullName>
    </recommendedName>
</protein>
<dbReference type="GO" id="GO:0009236">
    <property type="term" value="P:cobalamin biosynthetic process"/>
    <property type="evidence" value="ECO:0007669"/>
    <property type="project" value="InterPro"/>
</dbReference>
<dbReference type="SUPFAM" id="SSF159664">
    <property type="entry name" value="CobE/GbiG C-terminal domain-like"/>
    <property type="match status" value="1"/>
</dbReference>
<dbReference type="InterPro" id="IPR036518">
    <property type="entry name" value="CobE/GbiG_C_sf"/>
</dbReference>
<keyword evidence="3" id="KW-1185">Reference proteome</keyword>